<sequence>MTDRYAAIGEPERFGFAAGRRPRHRHVPQRLTWPGTHA</sequence>
<keyword evidence="2" id="KW-1185">Reference proteome</keyword>
<gene>
    <name evidence="1" type="ORF">SAMN05421829_105200</name>
</gene>
<name>A0A1N6U2U9_9RHOO</name>
<proteinExistence type="predicted"/>
<dbReference type="AlphaFoldDB" id="A0A1N6U2U9"/>
<accession>A0A1N6U2U9</accession>
<evidence type="ECO:0000313" key="1">
    <source>
        <dbReference type="EMBL" id="SIQ59942.1"/>
    </source>
</evidence>
<dbReference type="STRING" id="34027.SAMN05421829_105200"/>
<dbReference type="EMBL" id="FTMD01000005">
    <property type="protein sequence ID" value="SIQ59942.1"/>
    <property type="molecule type" value="Genomic_DNA"/>
</dbReference>
<evidence type="ECO:0000313" key="2">
    <source>
        <dbReference type="Proteomes" id="UP000186819"/>
    </source>
</evidence>
<protein>
    <submittedName>
        <fullName evidence="1">Uncharacterized protein</fullName>
    </submittedName>
</protein>
<dbReference type="Proteomes" id="UP000186819">
    <property type="component" value="Unassembled WGS sequence"/>
</dbReference>
<reference evidence="2" key="1">
    <citation type="submission" date="2017-01" db="EMBL/GenBank/DDBJ databases">
        <authorList>
            <person name="Varghese N."/>
            <person name="Submissions S."/>
        </authorList>
    </citation>
    <scope>NUCLEOTIDE SEQUENCE [LARGE SCALE GENOMIC DNA]</scope>
    <source>
        <strain evidence="2">ATCC 51758</strain>
    </source>
</reference>
<organism evidence="1 2">
    <name type="scientific">Aromatoleum tolulyticum</name>
    <dbReference type="NCBI Taxonomy" id="34027"/>
    <lineage>
        <taxon>Bacteria</taxon>
        <taxon>Pseudomonadati</taxon>
        <taxon>Pseudomonadota</taxon>
        <taxon>Betaproteobacteria</taxon>
        <taxon>Rhodocyclales</taxon>
        <taxon>Rhodocyclaceae</taxon>
        <taxon>Aromatoleum</taxon>
    </lineage>
</organism>